<keyword evidence="2" id="KW-1185">Reference proteome</keyword>
<dbReference type="Proteomes" id="UP001225034">
    <property type="component" value="Unassembled WGS sequence"/>
</dbReference>
<proteinExistence type="predicted"/>
<accession>A0ABT9YBP0</accession>
<evidence type="ECO:0000313" key="2">
    <source>
        <dbReference type="Proteomes" id="UP001225034"/>
    </source>
</evidence>
<sequence length="29" mass="3024">MGTALILGVCAVFLVAIFSAGYDSNPHKK</sequence>
<gene>
    <name evidence="1" type="ORF">J2S05_000027</name>
</gene>
<protein>
    <submittedName>
        <fullName evidence="1">Uncharacterized protein</fullName>
    </submittedName>
</protein>
<comment type="caution">
    <text evidence="1">The sequence shown here is derived from an EMBL/GenBank/DDBJ whole genome shotgun (WGS) entry which is preliminary data.</text>
</comment>
<evidence type="ECO:0000313" key="1">
    <source>
        <dbReference type="EMBL" id="MDQ0205253.1"/>
    </source>
</evidence>
<reference evidence="1 2" key="1">
    <citation type="submission" date="2023-07" db="EMBL/GenBank/DDBJ databases">
        <title>Genomic Encyclopedia of Type Strains, Phase IV (KMG-IV): sequencing the most valuable type-strain genomes for metagenomic binning, comparative biology and taxonomic classification.</title>
        <authorList>
            <person name="Goeker M."/>
        </authorList>
    </citation>
    <scope>NUCLEOTIDE SEQUENCE [LARGE SCALE GENOMIC DNA]</scope>
    <source>
        <strain evidence="1 2">DSM 19154</strain>
    </source>
</reference>
<dbReference type="EMBL" id="JAUSUA010000001">
    <property type="protein sequence ID" value="MDQ0205253.1"/>
    <property type="molecule type" value="Genomic_DNA"/>
</dbReference>
<organism evidence="1 2">
    <name type="scientific">Alkalicoccobacillus murimartini</name>
    <dbReference type="NCBI Taxonomy" id="171685"/>
    <lineage>
        <taxon>Bacteria</taxon>
        <taxon>Bacillati</taxon>
        <taxon>Bacillota</taxon>
        <taxon>Bacilli</taxon>
        <taxon>Bacillales</taxon>
        <taxon>Bacillaceae</taxon>
        <taxon>Alkalicoccobacillus</taxon>
    </lineage>
</organism>
<name>A0ABT9YBP0_9BACI</name>